<keyword evidence="7 8" id="KW-0472">Membrane</keyword>
<keyword evidence="5 8" id="KW-1133">Transmembrane helix</keyword>
<evidence type="ECO:0000256" key="1">
    <source>
        <dbReference type="ARBA" id="ARBA00004236"/>
    </source>
</evidence>
<dbReference type="GO" id="GO:0000166">
    <property type="term" value="F:nucleotide binding"/>
    <property type="evidence" value="ECO:0007669"/>
    <property type="project" value="UniProtKB-KW"/>
</dbReference>
<keyword evidence="4" id="KW-0547">Nucleotide-binding</keyword>
<evidence type="ECO:0000256" key="2">
    <source>
        <dbReference type="ARBA" id="ARBA00022475"/>
    </source>
</evidence>
<feature type="domain" description="Pycsar effector protein" evidence="9">
    <location>
        <begin position="15"/>
        <end position="164"/>
    </location>
</feature>
<evidence type="ECO:0000313" key="10">
    <source>
        <dbReference type="EMBL" id="OWJ65672.1"/>
    </source>
</evidence>
<organism evidence="10 11">
    <name type="scientific">Inquilinus limosus</name>
    <dbReference type="NCBI Taxonomy" id="171674"/>
    <lineage>
        <taxon>Bacteria</taxon>
        <taxon>Pseudomonadati</taxon>
        <taxon>Pseudomonadota</taxon>
        <taxon>Alphaproteobacteria</taxon>
        <taxon>Rhodospirillales</taxon>
        <taxon>Rhodospirillaceae</taxon>
        <taxon>Inquilinus</taxon>
    </lineage>
</organism>
<comment type="caution">
    <text evidence="10">The sequence shown here is derived from an EMBL/GenBank/DDBJ whole genome shotgun (WGS) entry which is preliminary data.</text>
</comment>
<evidence type="ECO:0000256" key="5">
    <source>
        <dbReference type="ARBA" id="ARBA00022989"/>
    </source>
</evidence>
<evidence type="ECO:0000256" key="4">
    <source>
        <dbReference type="ARBA" id="ARBA00022741"/>
    </source>
</evidence>
<dbReference type="AlphaFoldDB" id="A0A211ZK77"/>
<keyword evidence="2" id="KW-1003">Cell membrane</keyword>
<evidence type="ECO:0000313" key="11">
    <source>
        <dbReference type="Proteomes" id="UP000196655"/>
    </source>
</evidence>
<dbReference type="GO" id="GO:0051607">
    <property type="term" value="P:defense response to virus"/>
    <property type="evidence" value="ECO:0007669"/>
    <property type="project" value="UniProtKB-KW"/>
</dbReference>
<keyword evidence="6" id="KW-0051">Antiviral defense</keyword>
<dbReference type="GO" id="GO:0005886">
    <property type="term" value="C:plasma membrane"/>
    <property type="evidence" value="ECO:0007669"/>
    <property type="project" value="UniProtKB-SubCell"/>
</dbReference>
<keyword evidence="11" id="KW-1185">Reference proteome</keyword>
<evidence type="ECO:0000256" key="7">
    <source>
        <dbReference type="ARBA" id="ARBA00023136"/>
    </source>
</evidence>
<sequence>MFRAEMNAADHIDYLKSINQTFHEQIKIADQKAAYIFTFLIALVAWSPEMRSVFTWTRSVPFPSAKWILCLVLVAALAAGLVCVALVLLPRKRNGGACLYWAAWPQAGERLEHAARRTEPGFIAAEYTANARNLAAICQAKYRYVAYAFRCLAVVILCYVLLMAVG</sequence>
<dbReference type="Pfam" id="PF18967">
    <property type="entry name" value="PycTM"/>
    <property type="match status" value="1"/>
</dbReference>
<dbReference type="Proteomes" id="UP000196655">
    <property type="component" value="Unassembled WGS sequence"/>
</dbReference>
<proteinExistence type="predicted"/>
<protein>
    <recommendedName>
        <fullName evidence="9">Pycsar effector protein domain-containing protein</fullName>
    </recommendedName>
</protein>
<evidence type="ECO:0000259" key="9">
    <source>
        <dbReference type="Pfam" id="PF18967"/>
    </source>
</evidence>
<evidence type="ECO:0000256" key="6">
    <source>
        <dbReference type="ARBA" id="ARBA00023118"/>
    </source>
</evidence>
<feature type="transmembrane region" description="Helical" evidence="8">
    <location>
        <begin position="66"/>
        <end position="89"/>
    </location>
</feature>
<reference evidence="11" key="1">
    <citation type="submission" date="2017-05" db="EMBL/GenBank/DDBJ databases">
        <authorList>
            <person name="Macchi M."/>
            <person name="Festa S."/>
            <person name="Coppotelli B.M."/>
            <person name="Morelli I.S."/>
        </authorList>
    </citation>
    <scope>NUCLEOTIDE SEQUENCE [LARGE SCALE GENOMIC DNA]</scope>
    <source>
        <strain evidence="11">I</strain>
    </source>
</reference>
<evidence type="ECO:0000256" key="8">
    <source>
        <dbReference type="SAM" id="Phobius"/>
    </source>
</evidence>
<feature type="transmembrane region" description="Helical" evidence="8">
    <location>
        <begin position="33"/>
        <end position="54"/>
    </location>
</feature>
<name>A0A211ZK77_9PROT</name>
<accession>A0A211ZK77</accession>
<feature type="transmembrane region" description="Helical" evidence="8">
    <location>
        <begin position="144"/>
        <end position="165"/>
    </location>
</feature>
<dbReference type="InterPro" id="IPR043760">
    <property type="entry name" value="PycTM_dom"/>
</dbReference>
<comment type="subcellular location">
    <subcellularLocation>
        <location evidence="1">Cell membrane</location>
    </subcellularLocation>
</comment>
<dbReference type="EMBL" id="NHON01000033">
    <property type="protein sequence ID" value="OWJ65672.1"/>
    <property type="molecule type" value="Genomic_DNA"/>
</dbReference>
<gene>
    <name evidence="10" type="ORF">BWR60_18170</name>
</gene>
<evidence type="ECO:0000256" key="3">
    <source>
        <dbReference type="ARBA" id="ARBA00022692"/>
    </source>
</evidence>
<keyword evidence="3 8" id="KW-0812">Transmembrane</keyword>